<organism evidence="2 3">
    <name type="scientific">Penicillium steckii</name>
    <dbReference type="NCBI Taxonomy" id="303698"/>
    <lineage>
        <taxon>Eukaryota</taxon>
        <taxon>Fungi</taxon>
        <taxon>Dikarya</taxon>
        <taxon>Ascomycota</taxon>
        <taxon>Pezizomycotina</taxon>
        <taxon>Eurotiomycetes</taxon>
        <taxon>Eurotiomycetidae</taxon>
        <taxon>Eurotiales</taxon>
        <taxon>Aspergillaceae</taxon>
        <taxon>Penicillium</taxon>
    </lineage>
</organism>
<proteinExistence type="predicted"/>
<comment type="caution">
    <text evidence="2">The sequence shown here is derived from an EMBL/GenBank/DDBJ whole genome shotgun (WGS) entry which is preliminary data.</text>
</comment>
<evidence type="ECO:0000313" key="2">
    <source>
        <dbReference type="EMBL" id="OQE14872.1"/>
    </source>
</evidence>
<accession>A0A1V6SLC6</accession>
<feature type="chain" id="PRO_5012415624" evidence="1">
    <location>
        <begin position="20"/>
        <end position="115"/>
    </location>
</feature>
<dbReference type="OrthoDB" id="4311122at2759"/>
<evidence type="ECO:0000313" key="3">
    <source>
        <dbReference type="Proteomes" id="UP000191285"/>
    </source>
</evidence>
<protein>
    <submittedName>
        <fullName evidence="2">Uncharacterized protein</fullName>
    </submittedName>
</protein>
<feature type="signal peptide" evidence="1">
    <location>
        <begin position="1"/>
        <end position="19"/>
    </location>
</feature>
<gene>
    <name evidence="2" type="ORF">PENSTE_c032G08397</name>
</gene>
<dbReference type="AlphaFoldDB" id="A0A1V6SLC6"/>
<keyword evidence="3" id="KW-1185">Reference proteome</keyword>
<name>A0A1V6SLC6_9EURO</name>
<dbReference type="EMBL" id="MLKD01000032">
    <property type="protein sequence ID" value="OQE14872.1"/>
    <property type="molecule type" value="Genomic_DNA"/>
</dbReference>
<keyword evidence="1" id="KW-0732">Signal</keyword>
<sequence>MHFTTTAISILAAVSTVAAAGDGWCATGFKNTGCDASNQGQGFSACQSNTGCFGVGDATIKSILFSDMKGYKAHYYQDANCGGPTWDAGGGVCRTADYGNGDSFVAIKSFKVYKA</sequence>
<dbReference type="Proteomes" id="UP000191285">
    <property type="component" value="Unassembled WGS sequence"/>
</dbReference>
<reference evidence="3" key="1">
    <citation type="journal article" date="2017" name="Nat. Microbiol.">
        <title>Global analysis of biosynthetic gene clusters reveals vast potential of secondary metabolite production in Penicillium species.</title>
        <authorList>
            <person name="Nielsen J.C."/>
            <person name="Grijseels S."/>
            <person name="Prigent S."/>
            <person name="Ji B."/>
            <person name="Dainat J."/>
            <person name="Nielsen K.F."/>
            <person name="Frisvad J.C."/>
            <person name="Workman M."/>
            <person name="Nielsen J."/>
        </authorList>
    </citation>
    <scope>NUCLEOTIDE SEQUENCE [LARGE SCALE GENOMIC DNA]</scope>
    <source>
        <strain evidence="3">IBT 24891</strain>
    </source>
</reference>
<evidence type="ECO:0000256" key="1">
    <source>
        <dbReference type="SAM" id="SignalP"/>
    </source>
</evidence>